<dbReference type="Proteomes" id="UP000736373">
    <property type="component" value="Unassembled WGS sequence"/>
</dbReference>
<evidence type="ECO:0008006" key="3">
    <source>
        <dbReference type="Google" id="ProtNLM"/>
    </source>
</evidence>
<name>A0ABR7Q1D0_9BURK</name>
<evidence type="ECO:0000313" key="1">
    <source>
        <dbReference type="EMBL" id="MBC8752337.1"/>
    </source>
</evidence>
<sequence>MLTFAELQSTLQIEYELQIEAMDEQTLRGLLADPIALNALVPAFMSFAEGRRIAEATLVQLLAREPSNAERGIPHEAAPLWAQWLKPFWMLPLFGARKGE</sequence>
<comment type="caution">
    <text evidence="1">The sequence shown here is derived from an EMBL/GenBank/DDBJ whole genome shotgun (WGS) entry which is preliminary data.</text>
</comment>
<dbReference type="RefSeq" id="WP_187639203.1">
    <property type="nucleotide sequence ID" value="NZ_VZQQ01000095.1"/>
</dbReference>
<dbReference type="EMBL" id="VZQQ01000095">
    <property type="protein sequence ID" value="MBC8752337.1"/>
    <property type="molecule type" value="Genomic_DNA"/>
</dbReference>
<organism evidence="1 2">
    <name type="scientific">Paraburkholderia podalyriae</name>
    <dbReference type="NCBI Taxonomy" id="1938811"/>
    <lineage>
        <taxon>Bacteria</taxon>
        <taxon>Pseudomonadati</taxon>
        <taxon>Pseudomonadota</taxon>
        <taxon>Betaproteobacteria</taxon>
        <taxon>Burkholderiales</taxon>
        <taxon>Burkholderiaceae</taxon>
        <taxon>Paraburkholderia</taxon>
    </lineage>
</organism>
<accession>A0ABR7Q1D0</accession>
<protein>
    <recommendedName>
        <fullName evidence="3">Phage gp6-like head-tail connector protein</fullName>
    </recommendedName>
</protein>
<reference evidence="1 2" key="1">
    <citation type="submission" date="2019-09" db="EMBL/GenBank/DDBJ databases">
        <title>Paraburkholderia podalyriae sp. nov., A South African Podalyria-associated rhizobium.</title>
        <authorList>
            <person name="Mavima L."/>
            <person name="Beukes C.W."/>
            <person name="Palmer M."/>
            <person name="De Meyer S.E."/>
            <person name="James E.K."/>
            <person name="Maluk M."/>
            <person name="Avontuur J.R."/>
            <person name="Chan W.Y."/>
            <person name="Venter S.N."/>
            <person name="Steenkamp E.T."/>
        </authorList>
    </citation>
    <scope>NUCLEOTIDE SEQUENCE [LARGE SCALE GENOMIC DNA]</scope>
    <source>
        <strain evidence="1 2">WC7.3b</strain>
    </source>
</reference>
<evidence type="ECO:0000313" key="2">
    <source>
        <dbReference type="Proteomes" id="UP000736373"/>
    </source>
</evidence>
<keyword evidence="2" id="KW-1185">Reference proteome</keyword>
<gene>
    <name evidence="1" type="ORF">F6X42_39730</name>
</gene>
<proteinExistence type="predicted"/>